<sequence>MQNRERAIQKLRHLESEHVPLRISAVSQFELFHSIERVDNPDNRRRKIEHVLETKPVYPADSAVMKKAGRIDGQLTADGRAIGIGDTIIGATALVHEESVLTRNDTHFKRIDGLTIESYPDES</sequence>
<evidence type="ECO:0000259" key="7">
    <source>
        <dbReference type="Pfam" id="PF01850"/>
    </source>
</evidence>
<dbReference type="CDD" id="cd18754">
    <property type="entry name" value="PIN_VapC4-5_FitB-like"/>
    <property type="match status" value="1"/>
</dbReference>
<dbReference type="GO" id="GO:0004518">
    <property type="term" value="F:nuclease activity"/>
    <property type="evidence" value="ECO:0007669"/>
    <property type="project" value="UniProtKB-KW"/>
</dbReference>
<evidence type="ECO:0000256" key="1">
    <source>
        <dbReference type="ARBA" id="ARBA00001946"/>
    </source>
</evidence>
<dbReference type="AlphaFoldDB" id="A0A1H6FJI8"/>
<dbReference type="Gene3D" id="3.40.50.1010">
    <property type="entry name" value="5'-nuclease"/>
    <property type="match status" value="1"/>
</dbReference>
<comment type="similarity">
    <text evidence="6">Belongs to the PINc/VapC protein family.</text>
</comment>
<evidence type="ECO:0000256" key="2">
    <source>
        <dbReference type="ARBA" id="ARBA00022722"/>
    </source>
</evidence>
<comment type="cofactor">
    <cofactor evidence="1">
        <name>Mg(2+)</name>
        <dbReference type="ChEBI" id="CHEBI:18420"/>
    </cofactor>
</comment>
<dbReference type="InterPro" id="IPR002716">
    <property type="entry name" value="PIN_dom"/>
</dbReference>
<evidence type="ECO:0000256" key="5">
    <source>
        <dbReference type="ARBA" id="ARBA00022842"/>
    </source>
</evidence>
<protein>
    <recommendedName>
        <fullName evidence="7">PIN domain-containing protein</fullName>
    </recommendedName>
</protein>
<accession>A0A1H6FJI8</accession>
<keyword evidence="5" id="KW-0460">Magnesium</keyword>
<dbReference type="Pfam" id="PF01850">
    <property type="entry name" value="PIN"/>
    <property type="match status" value="1"/>
</dbReference>
<reference evidence="9" key="1">
    <citation type="submission" date="2016-10" db="EMBL/GenBank/DDBJ databases">
        <authorList>
            <person name="Varghese N."/>
            <person name="Submissions S."/>
        </authorList>
    </citation>
    <scope>NUCLEOTIDE SEQUENCE [LARGE SCALE GENOMIC DNA]</scope>
    <source>
        <strain evidence="9">CGMCC 1.8981</strain>
    </source>
</reference>
<keyword evidence="9" id="KW-1185">Reference proteome</keyword>
<feature type="domain" description="PIN" evidence="7">
    <location>
        <begin position="8"/>
        <end position="113"/>
    </location>
</feature>
<dbReference type="GO" id="GO:0016787">
    <property type="term" value="F:hydrolase activity"/>
    <property type="evidence" value="ECO:0007669"/>
    <property type="project" value="UniProtKB-KW"/>
</dbReference>
<keyword evidence="3" id="KW-0479">Metal-binding</keyword>
<dbReference type="EMBL" id="FNWL01000001">
    <property type="protein sequence ID" value="SEH11019.1"/>
    <property type="molecule type" value="Genomic_DNA"/>
</dbReference>
<dbReference type="InterPro" id="IPR029060">
    <property type="entry name" value="PIN-like_dom_sf"/>
</dbReference>
<evidence type="ECO:0000256" key="3">
    <source>
        <dbReference type="ARBA" id="ARBA00022723"/>
    </source>
</evidence>
<evidence type="ECO:0000313" key="8">
    <source>
        <dbReference type="EMBL" id="SEH11019.1"/>
    </source>
</evidence>
<dbReference type="PANTHER" id="PTHR33653">
    <property type="entry name" value="RIBONUCLEASE VAPC2"/>
    <property type="match status" value="1"/>
</dbReference>
<dbReference type="InterPro" id="IPR050556">
    <property type="entry name" value="Type_II_TA_system_RNase"/>
</dbReference>
<dbReference type="SUPFAM" id="SSF88723">
    <property type="entry name" value="PIN domain-like"/>
    <property type="match status" value="1"/>
</dbReference>
<organism evidence="8 9">
    <name type="scientific">Natronorubrum sediminis</name>
    <dbReference type="NCBI Taxonomy" id="640943"/>
    <lineage>
        <taxon>Archaea</taxon>
        <taxon>Methanobacteriati</taxon>
        <taxon>Methanobacteriota</taxon>
        <taxon>Stenosarchaea group</taxon>
        <taxon>Halobacteria</taxon>
        <taxon>Halobacteriales</taxon>
        <taxon>Natrialbaceae</taxon>
        <taxon>Natronorubrum</taxon>
    </lineage>
</organism>
<gene>
    <name evidence="8" type="ORF">SAMN04487967_0156</name>
</gene>
<proteinExistence type="inferred from homology"/>
<name>A0A1H6FJI8_9EURY</name>
<keyword evidence="4" id="KW-0378">Hydrolase</keyword>
<evidence type="ECO:0000313" key="9">
    <source>
        <dbReference type="Proteomes" id="UP000199112"/>
    </source>
</evidence>
<dbReference type="Proteomes" id="UP000199112">
    <property type="component" value="Unassembled WGS sequence"/>
</dbReference>
<dbReference type="GO" id="GO:0046872">
    <property type="term" value="F:metal ion binding"/>
    <property type="evidence" value="ECO:0007669"/>
    <property type="project" value="UniProtKB-KW"/>
</dbReference>
<dbReference type="PANTHER" id="PTHR33653:SF1">
    <property type="entry name" value="RIBONUCLEASE VAPC2"/>
    <property type="match status" value="1"/>
</dbReference>
<evidence type="ECO:0000256" key="4">
    <source>
        <dbReference type="ARBA" id="ARBA00022801"/>
    </source>
</evidence>
<dbReference type="RefSeq" id="WP_245726684.1">
    <property type="nucleotide sequence ID" value="NZ_FNWL01000001.1"/>
</dbReference>
<keyword evidence="2" id="KW-0540">Nuclease</keyword>
<evidence type="ECO:0000256" key="6">
    <source>
        <dbReference type="ARBA" id="ARBA00038093"/>
    </source>
</evidence>